<evidence type="ECO:0000256" key="2">
    <source>
        <dbReference type="SAM" id="SignalP"/>
    </source>
</evidence>
<sequence>MKNSFLEKSILFSLSLIMFTLFLSGCNTAEDDSTDDMSTKQEEQMESSGESTVIPPDEPKPEATEEYLPNENDVVLKNNELKNVDLLENFMEVAGKNNESKIRVVKYVRFQGVIIYELQSRYDENANEGWISVEPDLSYYKPSDNEVQDVFNNAGQQCGYITKDTVEGFYKLNECRTHWEYRFLPIPQ</sequence>
<accession>A0ABV9DGD7</accession>
<dbReference type="Proteomes" id="UP001595989">
    <property type="component" value="Unassembled WGS sequence"/>
</dbReference>
<evidence type="ECO:0000313" key="3">
    <source>
        <dbReference type="EMBL" id="MFC4557810.1"/>
    </source>
</evidence>
<dbReference type="EMBL" id="JBHSFU010000004">
    <property type="protein sequence ID" value="MFC4557810.1"/>
    <property type="molecule type" value="Genomic_DNA"/>
</dbReference>
<keyword evidence="4" id="KW-1185">Reference proteome</keyword>
<gene>
    <name evidence="3" type="ORF">ACFO3D_06255</name>
</gene>
<proteinExistence type="predicted"/>
<evidence type="ECO:0000256" key="1">
    <source>
        <dbReference type="SAM" id="MobiDB-lite"/>
    </source>
</evidence>
<reference evidence="4" key="1">
    <citation type="journal article" date="2019" name="Int. J. Syst. Evol. Microbiol.">
        <title>The Global Catalogue of Microorganisms (GCM) 10K type strain sequencing project: providing services to taxonomists for standard genome sequencing and annotation.</title>
        <authorList>
            <consortium name="The Broad Institute Genomics Platform"/>
            <consortium name="The Broad Institute Genome Sequencing Center for Infectious Disease"/>
            <person name="Wu L."/>
            <person name="Ma J."/>
        </authorList>
    </citation>
    <scope>NUCLEOTIDE SEQUENCE [LARGE SCALE GENOMIC DNA]</scope>
    <source>
        <strain evidence="4">CGMCC 4.7426</strain>
    </source>
</reference>
<dbReference type="Pfam" id="PF14275">
    <property type="entry name" value="DUF4362"/>
    <property type="match status" value="1"/>
</dbReference>
<dbReference type="InterPro" id="IPR025372">
    <property type="entry name" value="DUF4362"/>
</dbReference>
<protein>
    <submittedName>
        <fullName evidence="3">DUF4362 domain-containing protein</fullName>
    </submittedName>
</protein>
<name>A0ABV9DGD7_9BACI</name>
<comment type="caution">
    <text evidence="3">The sequence shown here is derived from an EMBL/GenBank/DDBJ whole genome shotgun (WGS) entry which is preliminary data.</text>
</comment>
<keyword evidence="2" id="KW-0732">Signal</keyword>
<dbReference type="RefSeq" id="WP_390293902.1">
    <property type="nucleotide sequence ID" value="NZ_JBHSFU010000004.1"/>
</dbReference>
<feature type="region of interest" description="Disordered" evidence="1">
    <location>
        <begin position="30"/>
        <end position="63"/>
    </location>
</feature>
<organism evidence="3 4">
    <name type="scientific">Virgibacillus kekensis</name>
    <dbReference type="NCBI Taxonomy" id="202261"/>
    <lineage>
        <taxon>Bacteria</taxon>
        <taxon>Bacillati</taxon>
        <taxon>Bacillota</taxon>
        <taxon>Bacilli</taxon>
        <taxon>Bacillales</taxon>
        <taxon>Bacillaceae</taxon>
        <taxon>Virgibacillus</taxon>
    </lineage>
</organism>
<feature type="chain" id="PRO_5047185470" evidence="2">
    <location>
        <begin position="30"/>
        <end position="188"/>
    </location>
</feature>
<feature type="signal peptide" evidence="2">
    <location>
        <begin position="1"/>
        <end position="29"/>
    </location>
</feature>
<dbReference type="PROSITE" id="PS51257">
    <property type="entry name" value="PROKAR_LIPOPROTEIN"/>
    <property type="match status" value="1"/>
</dbReference>
<evidence type="ECO:0000313" key="4">
    <source>
        <dbReference type="Proteomes" id="UP001595989"/>
    </source>
</evidence>